<name>A0A699UJK9_TANCI</name>
<proteinExistence type="predicted"/>
<organism evidence="1">
    <name type="scientific">Tanacetum cinerariifolium</name>
    <name type="common">Dalmatian daisy</name>
    <name type="synonym">Chrysanthemum cinerariifolium</name>
    <dbReference type="NCBI Taxonomy" id="118510"/>
    <lineage>
        <taxon>Eukaryota</taxon>
        <taxon>Viridiplantae</taxon>
        <taxon>Streptophyta</taxon>
        <taxon>Embryophyta</taxon>
        <taxon>Tracheophyta</taxon>
        <taxon>Spermatophyta</taxon>
        <taxon>Magnoliopsida</taxon>
        <taxon>eudicotyledons</taxon>
        <taxon>Gunneridae</taxon>
        <taxon>Pentapetalae</taxon>
        <taxon>asterids</taxon>
        <taxon>campanulids</taxon>
        <taxon>Asterales</taxon>
        <taxon>Asteraceae</taxon>
        <taxon>Asteroideae</taxon>
        <taxon>Anthemideae</taxon>
        <taxon>Anthemidinae</taxon>
        <taxon>Tanacetum</taxon>
    </lineage>
</organism>
<feature type="non-terminal residue" evidence="1">
    <location>
        <position position="1"/>
    </location>
</feature>
<dbReference type="AlphaFoldDB" id="A0A699UJK9"/>
<protein>
    <submittedName>
        <fullName evidence="1">Uncharacterized protein</fullName>
    </submittedName>
</protein>
<gene>
    <name evidence="1" type="ORF">Tci_895271</name>
</gene>
<dbReference type="EMBL" id="BKCJ011343802">
    <property type="protein sequence ID" value="GFD23302.1"/>
    <property type="molecule type" value="Genomic_DNA"/>
</dbReference>
<accession>A0A699UJK9</accession>
<reference evidence="1" key="1">
    <citation type="journal article" date="2019" name="Sci. Rep.">
        <title>Draft genome of Tanacetum cinerariifolium, the natural source of mosquito coil.</title>
        <authorList>
            <person name="Yamashiro T."/>
            <person name="Shiraishi A."/>
            <person name="Satake H."/>
            <person name="Nakayama K."/>
        </authorList>
    </citation>
    <scope>NUCLEOTIDE SEQUENCE</scope>
</reference>
<comment type="caution">
    <text evidence="1">The sequence shown here is derived from an EMBL/GenBank/DDBJ whole genome shotgun (WGS) entry which is preliminary data.</text>
</comment>
<evidence type="ECO:0000313" key="1">
    <source>
        <dbReference type="EMBL" id="GFD23302.1"/>
    </source>
</evidence>
<sequence length="72" mass="8349">ETLLYIRKSAAKDKCKGKMAESETLQTKTKLQQEQERLGFEAAVSLQDELEEEERKRIARVHESASSFYVEE</sequence>